<feature type="region of interest" description="Disordered" evidence="8">
    <location>
        <begin position="392"/>
        <end position="445"/>
    </location>
</feature>
<dbReference type="EC" id="3.4.19.12" evidence="7"/>
<keyword evidence="11" id="KW-1185">Reference proteome</keyword>
<evidence type="ECO:0000256" key="4">
    <source>
        <dbReference type="ARBA" id="ARBA00022786"/>
    </source>
</evidence>
<keyword evidence="6 7" id="KW-0788">Thiol protease</keyword>
<dbReference type="GO" id="GO:0016579">
    <property type="term" value="P:protein deubiquitination"/>
    <property type="evidence" value="ECO:0007669"/>
    <property type="project" value="InterPro"/>
</dbReference>
<protein>
    <recommendedName>
        <fullName evidence="7">Ubiquitin carboxyl-terminal hydrolase</fullName>
        <ecNumber evidence="7">3.4.19.12</ecNumber>
    </recommendedName>
</protein>
<evidence type="ECO:0000256" key="8">
    <source>
        <dbReference type="SAM" id="MobiDB-lite"/>
    </source>
</evidence>
<keyword evidence="3 7" id="KW-0645">Protease</keyword>
<proteinExistence type="inferred from homology"/>
<evidence type="ECO:0000313" key="10">
    <source>
        <dbReference type="EMBL" id="KAF9968456.1"/>
    </source>
</evidence>
<feature type="compositionally biased region" description="Basic residues" evidence="8">
    <location>
        <begin position="483"/>
        <end position="493"/>
    </location>
</feature>
<gene>
    <name evidence="10" type="ORF">BGZ70_003591</name>
</gene>
<dbReference type="InterPro" id="IPR018200">
    <property type="entry name" value="USP_CS"/>
</dbReference>
<feature type="compositionally biased region" description="Basic and acidic residues" evidence="8">
    <location>
        <begin position="638"/>
        <end position="649"/>
    </location>
</feature>
<keyword evidence="4 7" id="KW-0833">Ubl conjugation pathway</keyword>
<dbReference type="EMBL" id="JAAAHY010000020">
    <property type="protein sequence ID" value="KAF9968456.1"/>
    <property type="molecule type" value="Genomic_DNA"/>
</dbReference>
<evidence type="ECO:0000259" key="9">
    <source>
        <dbReference type="PROSITE" id="PS50235"/>
    </source>
</evidence>
<feature type="compositionally biased region" description="Basic residues" evidence="8">
    <location>
        <begin position="790"/>
        <end position="801"/>
    </location>
</feature>
<feature type="region of interest" description="Disordered" evidence="8">
    <location>
        <begin position="760"/>
        <end position="809"/>
    </location>
</feature>
<dbReference type="PROSITE" id="PS00972">
    <property type="entry name" value="USP_1"/>
    <property type="match status" value="1"/>
</dbReference>
<dbReference type="OrthoDB" id="420187at2759"/>
<accession>A0A9P6JF68</accession>
<dbReference type="Gene3D" id="3.90.70.10">
    <property type="entry name" value="Cysteine proteinases"/>
    <property type="match status" value="1"/>
</dbReference>
<dbReference type="PROSITE" id="PS00973">
    <property type="entry name" value="USP_2"/>
    <property type="match status" value="1"/>
</dbReference>
<evidence type="ECO:0000256" key="3">
    <source>
        <dbReference type="ARBA" id="ARBA00022670"/>
    </source>
</evidence>
<dbReference type="SUPFAM" id="SSF54001">
    <property type="entry name" value="Cysteine proteinases"/>
    <property type="match status" value="1"/>
</dbReference>
<dbReference type="CDD" id="cd02661">
    <property type="entry name" value="Peptidase_C19E"/>
    <property type="match status" value="1"/>
</dbReference>
<reference evidence="10" key="1">
    <citation type="journal article" date="2020" name="Fungal Divers.">
        <title>Resolving the Mortierellaceae phylogeny through synthesis of multi-gene phylogenetics and phylogenomics.</title>
        <authorList>
            <person name="Vandepol N."/>
            <person name="Liber J."/>
            <person name="Desiro A."/>
            <person name="Na H."/>
            <person name="Kennedy M."/>
            <person name="Barry K."/>
            <person name="Grigoriev I.V."/>
            <person name="Miller A.N."/>
            <person name="O'Donnell K."/>
            <person name="Stajich J.E."/>
            <person name="Bonito G."/>
        </authorList>
    </citation>
    <scope>NUCLEOTIDE SEQUENCE</scope>
    <source>
        <strain evidence="10">CK1249</strain>
    </source>
</reference>
<dbReference type="GO" id="GO:0004843">
    <property type="term" value="F:cysteine-type deubiquitinase activity"/>
    <property type="evidence" value="ECO:0007669"/>
    <property type="project" value="UniProtKB-UniRule"/>
</dbReference>
<evidence type="ECO:0000256" key="2">
    <source>
        <dbReference type="ARBA" id="ARBA00009085"/>
    </source>
</evidence>
<dbReference type="InterPro" id="IPR050164">
    <property type="entry name" value="Peptidase_C19"/>
</dbReference>
<evidence type="ECO:0000256" key="7">
    <source>
        <dbReference type="RuleBase" id="RU366025"/>
    </source>
</evidence>
<name>A0A9P6JF68_MORAP</name>
<dbReference type="GO" id="GO:0005634">
    <property type="term" value="C:nucleus"/>
    <property type="evidence" value="ECO:0007669"/>
    <property type="project" value="TreeGrafter"/>
</dbReference>
<dbReference type="AlphaFoldDB" id="A0A9P6JF68"/>
<dbReference type="PANTHER" id="PTHR24006">
    <property type="entry name" value="UBIQUITIN CARBOXYL-TERMINAL HYDROLASE"/>
    <property type="match status" value="1"/>
</dbReference>
<evidence type="ECO:0000256" key="5">
    <source>
        <dbReference type="ARBA" id="ARBA00022801"/>
    </source>
</evidence>
<dbReference type="FunFam" id="3.90.70.10:FF:000119">
    <property type="entry name" value="Ubiquitin specific peptidase 36"/>
    <property type="match status" value="1"/>
</dbReference>
<dbReference type="Proteomes" id="UP000738359">
    <property type="component" value="Unassembled WGS sequence"/>
</dbReference>
<feature type="compositionally biased region" description="Low complexity" evidence="8">
    <location>
        <begin position="575"/>
        <end position="591"/>
    </location>
</feature>
<comment type="caution">
    <text evidence="10">The sequence shown here is derived from an EMBL/GenBank/DDBJ whole genome shotgun (WGS) entry which is preliminary data.</text>
</comment>
<dbReference type="PANTHER" id="PTHR24006:SF758">
    <property type="entry name" value="UBIQUITIN CARBOXYL-TERMINAL HYDROLASE 36"/>
    <property type="match status" value="1"/>
</dbReference>
<evidence type="ECO:0000256" key="6">
    <source>
        <dbReference type="ARBA" id="ARBA00022807"/>
    </source>
</evidence>
<sequence length="809" mass="89149">MVATTVDSRLLQKSNSAFHARRIQFKESTRLDLKQERLKKKYRPVNAPLNGSTSNGVPSAAAAAVSYSGNSAGTSSSTVTEDSNGFRLPAKTLFSKEKVQLAWPQPRPIGPGLNNLGNTCFLNSVLQCLTYTAPLANLLLSNRHSSSCKSGTFCMMCLMEKHVSRCFTHSMSDAITPKAIVGRLRNIGKQFRIGRQEDSHEFARHLIDALQKSCLAGYDSKLDNRIKETTAVHQIFGGYFQSQVKCLRCGYESNTFETYLDVSLDIRGAESVQRAFRDYTKPETLSKDNQYKCDKCKVLVDARKQMTIYEAPKVLSVHLKRFTFTGQKINRHVKFDTKLELNSVMSSNRKHPDLTYSLYAVLVHAGGSCHSGHYYCYVKSSNGIWYSMNDSHDKKGSSVNGTKESSSSSVKANGLKPNGVKPNGMVNGTASLASKRPRLDDDEVGDRVDRLAVNRGEKRVKVSELMATAAGNTEELSKEERRRLRKERKKAKKLEKLMNGSSTSKSAVNDYDLATSASSPASSATSVSAASSASSSTSSSSTSSKSHYANGNMPSKNASPLADLDDIFKKAPTVPKSSTPKPMSISIPSKPNVDWTISDKVIKSPAAEELRQLEMKEQQLRQRRESSAAATGADNDDDDRRRRDGHGDQEGSSADETEQDGWTVKPRTVVQAIVVSHDEASASKREKLQALIQLESGKSSIAKDEILGEARHMLGSKVSTWDENNNELTRAREAVLKTLKPKHHRPDAYDVDYDRGKVKKVKTKSDGEGFGVGAKPSNKFQKEQDVRNLIKPKFKKHKKDGGKKLPNAL</sequence>
<evidence type="ECO:0000256" key="1">
    <source>
        <dbReference type="ARBA" id="ARBA00000707"/>
    </source>
</evidence>
<dbReference type="GO" id="GO:0006508">
    <property type="term" value="P:proteolysis"/>
    <property type="evidence" value="ECO:0007669"/>
    <property type="project" value="UniProtKB-KW"/>
</dbReference>
<comment type="similarity">
    <text evidence="2 7">Belongs to the peptidase C19 family.</text>
</comment>
<dbReference type="InterPro" id="IPR001394">
    <property type="entry name" value="Peptidase_C19_UCH"/>
</dbReference>
<feature type="region of interest" description="Disordered" evidence="8">
    <location>
        <begin position="471"/>
        <end position="592"/>
    </location>
</feature>
<feature type="compositionally biased region" description="Polar residues" evidence="8">
    <location>
        <begin position="397"/>
        <end position="411"/>
    </location>
</feature>
<dbReference type="InterPro" id="IPR028889">
    <property type="entry name" value="USP"/>
</dbReference>
<feature type="domain" description="USP" evidence="9">
    <location>
        <begin position="111"/>
        <end position="414"/>
    </location>
</feature>
<feature type="compositionally biased region" description="Basic and acidic residues" evidence="8">
    <location>
        <begin position="617"/>
        <end position="626"/>
    </location>
</feature>
<organism evidence="10 11">
    <name type="scientific">Mortierella alpina</name>
    <name type="common">Oleaginous fungus</name>
    <name type="synonym">Mortierella renispora</name>
    <dbReference type="NCBI Taxonomy" id="64518"/>
    <lineage>
        <taxon>Eukaryota</taxon>
        <taxon>Fungi</taxon>
        <taxon>Fungi incertae sedis</taxon>
        <taxon>Mucoromycota</taxon>
        <taxon>Mortierellomycotina</taxon>
        <taxon>Mortierellomycetes</taxon>
        <taxon>Mortierellales</taxon>
        <taxon>Mortierellaceae</taxon>
        <taxon>Mortierella</taxon>
    </lineage>
</organism>
<feature type="compositionally biased region" description="Low complexity" evidence="8">
    <location>
        <begin position="514"/>
        <end position="546"/>
    </location>
</feature>
<feature type="region of interest" description="Disordered" evidence="8">
    <location>
        <begin position="617"/>
        <end position="664"/>
    </location>
</feature>
<dbReference type="InterPro" id="IPR038765">
    <property type="entry name" value="Papain-like_cys_pep_sf"/>
</dbReference>
<dbReference type="GO" id="GO:0005829">
    <property type="term" value="C:cytosol"/>
    <property type="evidence" value="ECO:0007669"/>
    <property type="project" value="TreeGrafter"/>
</dbReference>
<comment type="catalytic activity">
    <reaction evidence="1 7">
        <text>Thiol-dependent hydrolysis of ester, thioester, amide, peptide and isopeptide bonds formed by the C-terminal Gly of ubiquitin (a 76-residue protein attached to proteins as an intracellular targeting signal).</text>
        <dbReference type="EC" id="3.4.19.12"/>
    </reaction>
</comment>
<dbReference type="Pfam" id="PF00443">
    <property type="entry name" value="UCH"/>
    <property type="match status" value="1"/>
</dbReference>
<keyword evidence="5 7" id="KW-0378">Hydrolase</keyword>
<dbReference type="PROSITE" id="PS50235">
    <property type="entry name" value="USP_3"/>
    <property type="match status" value="1"/>
</dbReference>
<evidence type="ECO:0000313" key="11">
    <source>
        <dbReference type="Proteomes" id="UP000738359"/>
    </source>
</evidence>
<feature type="compositionally biased region" description="Polar residues" evidence="8">
    <location>
        <begin position="547"/>
        <end position="558"/>
    </location>
</feature>